<dbReference type="OrthoDB" id="9795247at2"/>
<dbReference type="Proteomes" id="UP000253908">
    <property type="component" value="Chromosome"/>
</dbReference>
<evidence type="ECO:0000313" key="2">
    <source>
        <dbReference type="EMBL" id="AXI10545.1"/>
    </source>
</evidence>
<dbReference type="InterPro" id="IPR043129">
    <property type="entry name" value="ATPase_NBD"/>
</dbReference>
<gene>
    <name evidence="2" type="ORF">CUC15_17085</name>
</gene>
<dbReference type="RefSeq" id="WP_114917830.1">
    <property type="nucleotide sequence ID" value="NZ_CP024848.1"/>
</dbReference>
<dbReference type="AlphaFoldDB" id="A0A345PKL5"/>
<organism evidence="2 3">
    <name type="scientific">Oceanobacillus zhaokaii</name>
    <dbReference type="NCBI Taxonomy" id="2052660"/>
    <lineage>
        <taxon>Bacteria</taxon>
        <taxon>Bacillati</taxon>
        <taxon>Bacillota</taxon>
        <taxon>Bacilli</taxon>
        <taxon>Bacillales</taxon>
        <taxon>Bacillaceae</taxon>
        <taxon>Oceanobacillus</taxon>
    </lineage>
</organism>
<dbReference type="EMBL" id="CP024848">
    <property type="protein sequence ID" value="AXI10545.1"/>
    <property type="molecule type" value="Genomic_DNA"/>
</dbReference>
<sequence length="91" mass="10399">MYTIGIDISGKKIKFGLFGEANQIAKIEEIKTPSEAVVESMIDTIKLLIEDRQIQGIGIATAGKESSMLQKIVIFHWKQLYSWQRKHLCYQ</sequence>
<evidence type="ECO:0000256" key="1">
    <source>
        <dbReference type="ARBA" id="ARBA00006479"/>
    </source>
</evidence>
<dbReference type="Gene3D" id="3.30.420.40">
    <property type="match status" value="1"/>
</dbReference>
<reference evidence="3" key="1">
    <citation type="submission" date="2017-11" db="EMBL/GenBank/DDBJ databases">
        <authorList>
            <person name="Zhu W."/>
        </authorList>
    </citation>
    <scope>NUCLEOTIDE SEQUENCE [LARGE SCALE GENOMIC DNA]</scope>
    <source>
        <strain evidence="3">160</strain>
    </source>
</reference>
<protein>
    <recommendedName>
        <fullName evidence="4">ROK family protein</fullName>
    </recommendedName>
</protein>
<comment type="similarity">
    <text evidence="1">Belongs to the ROK (NagC/XylR) family.</text>
</comment>
<keyword evidence="3" id="KW-1185">Reference proteome</keyword>
<dbReference type="Pfam" id="PF00480">
    <property type="entry name" value="ROK"/>
    <property type="match status" value="1"/>
</dbReference>
<evidence type="ECO:0000313" key="3">
    <source>
        <dbReference type="Proteomes" id="UP000253908"/>
    </source>
</evidence>
<evidence type="ECO:0008006" key="4">
    <source>
        <dbReference type="Google" id="ProtNLM"/>
    </source>
</evidence>
<accession>A0A345PKL5</accession>
<name>A0A345PKL5_9BACI</name>
<dbReference type="KEGG" id="ocn:CUC15_17085"/>
<dbReference type="CDD" id="cd23763">
    <property type="entry name" value="ASKHA_ATPase_ROK"/>
    <property type="match status" value="1"/>
</dbReference>
<dbReference type="InterPro" id="IPR000600">
    <property type="entry name" value="ROK"/>
</dbReference>
<proteinExistence type="inferred from homology"/>
<dbReference type="SUPFAM" id="SSF53067">
    <property type="entry name" value="Actin-like ATPase domain"/>
    <property type="match status" value="1"/>
</dbReference>